<evidence type="ECO:0000256" key="4">
    <source>
        <dbReference type="PROSITE-ProRule" id="PRU01248"/>
    </source>
</evidence>
<dbReference type="Pfam" id="PF00589">
    <property type="entry name" value="Phage_integrase"/>
    <property type="match status" value="1"/>
</dbReference>
<keyword evidence="2 4" id="KW-0238">DNA-binding</keyword>
<dbReference type="GO" id="GO:0015074">
    <property type="term" value="P:DNA integration"/>
    <property type="evidence" value="ECO:0007669"/>
    <property type="project" value="UniProtKB-KW"/>
</dbReference>
<dbReference type="EMBL" id="FUXU01000014">
    <property type="protein sequence ID" value="SKA51278.1"/>
    <property type="molecule type" value="Genomic_DNA"/>
</dbReference>
<keyword evidence="3" id="KW-0233">DNA recombination</keyword>
<dbReference type="InterPro" id="IPR057084">
    <property type="entry name" value="Int_N"/>
</dbReference>
<sequence>MSVRNLKDGSALPWICECYPHGSKGKRVRKRFATKGEALSFERFTMDAANARPWMGQKAESRSLKELADLWFRLHGQHLTSGAKSLKRLHQAIEELGNPLAREFTAKEFLHWRSLRVNRYAAQHGKDKQAAAATHNVDLALLKGVFNFLISADEWHLPNPLASVKKLASDQAEMTYLTEDEIRLLLGSFEKATYKASYLLVCKLCMSTGARISEIENLTRSQVSQFKVTFTKTKTKQNRTVPISEDLYSELMRYDEEHGLPVQPVRKMLEKRLAKLFPRLPDGQKTHVFRHTFASHFMQHGGDILTLQRILGHANIQMTMKYAHFAPDHLQQAVTLNPLATMITPD</sequence>
<dbReference type="PANTHER" id="PTHR30349">
    <property type="entry name" value="PHAGE INTEGRASE-RELATED"/>
    <property type="match status" value="1"/>
</dbReference>
<dbReference type="OrthoDB" id="9795573at2"/>
<dbReference type="GO" id="GO:0003677">
    <property type="term" value="F:DNA binding"/>
    <property type="evidence" value="ECO:0007669"/>
    <property type="project" value="UniProtKB-UniRule"/>
</dbReference>
<organism evidence="7 8">
    <name type="scientific">Enterovibrio nigricans DSM 22720</name>
    <dbReference type="NCBI Taxonomy" id="1121868"/>
    <lineage>
        <taxon>Bacteria</taxon>
        <taxon>Pseudomonadati</taxon>
        <taxon>Pseudomonadota</taxon>
        <taxon>Gammaproteobacteria</taxon>
        <taxon>Vibrionales</taxon>
        <taxon>Vibrionaceae</taxon>
        <taxon>Enterovibrio</taxon>
    </lineage>
</organism>
<dbReference type="Pfam" id="PF24624">
    <property type="entry name" value="Int_N"/>
    <property type="match status" value="1"/>
</dbReference>
<evidence type="ECO:0000256" key="3">
    <source>
        <dbReference type="ARBA" id="ARBA00023172"/>
    </source>
</evidence>
<dbReference type="InterPro" id="IPR002104">
    <property type="entry name" value="Integrase_catalytic"/>
</dbReference>
<dbReference type="PROSITE" id="PS51898">
    <property type="entry name" value="TYR_RECOMBINASE"/>
    <property type="match status" value="1"/>
</dbReference>
<dbReference type="GO" id="GO:0006310">
    <property type="term" value="P:DNA recombination"/>
    <property type="evidence" value="ECO:0007669"/>
    <property type="project" value="UniProtKB-KW"/>
</dbReference>
<evidence type="ECO:0000313" key="7">
    <source>
        <dbReference type="EMBL" id="SKA51278.1"/>
    </source>
</evidence>
<dbReference type="CDD" id="cd00796">
    <property type="entry name" value="INT_Rci_Hp1_C"/>
    <property type="match status" value="1"/>
</dbReference>
<dbReference type="InterPro" id="IPR013762">
    <property type="entry name" value="Integrase-like_cat_sf"/>
</dbReference>
<reference evidence="8" key="1">
    <citation type="submission" date="2017-02" db="EMBL/GenBank/DDBJ databases">
        <authorList>
            <person name="Varghese N."/>
            <person name="Submissions S."/>
        </authorList>
    </citation>
    <scope>NUCLEOTIDE SEQUENCE [LARGE SCALE GENOMIC DNA]</scope>
    <source>
        <strain evidence="8">DSM 22720</strain>
    </source>
</reference>
<gene>
    <name evidence="7" type="ORF">SAMN02745132_01592</name>
</gene>
<keyword evidence="8" id="KW-1185">Reference proteome</keyword>
<dbReference type="SUPFAM" id="SSF56349">
    <property type="entry name" value="DNA breaking-rejoining enzymes"/>
    <property type="match status" value="1"/>
</dbReference>
<evidence type="ECO:0000313" key="8">
    <source>
        <dbReference type="Proteomes" id="UP000190162"/>
    </source>
</evidence>
<evidence type="ECO:0000256" key="1">
    <source>
        <dbReference type="ARBA" id="ARBA00022908"/>
    </source>
</evidence>
<dbReference type="InterPro" id="IPR011010">
    <property type="entry name" value="DNA_brk_join_enz"/>
</dbReference>
<proteinExistence type="predicted"/>
<dbReference type="InterPro" id="IPR050090">
    <property type="entry name" value="Tyrosine_recombinase_XerCD"/>
</dbReference>
<dbReference type="PANTHER" id="PTHR30349:SF93">
    <property type="entry name" value="FELS-2 PROPHAGE PROTEIN"/>
    <property type="match status" value="1"/>
</dbReference>
<dbReference type="Proteomes" id="UP000190162">
    <property type="component" value="Unassembled WGS sequence"/>
</dbReference>
<dbReference type="PROSITE" id="PS51900">
    <property type="entry name" value="CB"/>
    <property type="match status" value="1"/>
</dbReference>
<feature type="domain" description="Core-binding (CB)" evidence="6">
    <location>
        <begin position="62"/>
        <end position="150"/>
    </location>
</feature>
<keyword evidence="1" id="KW-0229">DNA integration</keyword>
<evidence type="ECO:0000259" key="6">
    <source>
        <dbReference type="PROSITE" id="PS51900"/>
    </source>
</evidence>
<accession>A0A1T4UFI1</accession>
<name>A0A1T4UFI1_9GAMM</name>
<dbReference type="AlphaFoldDB" id="A0A1T4UFI1"/>
<evidence type="ECO:0000259" key="5">
    <source>
        <dbReference type="PROSITE" id="PS51898"/>
    </source>
</evidence>
<dbReference type="InterPro" id="IPR044068">
    <property type="entry name" value="CB"/>
</dbReference>
<dbReference type="RefSeq" id="WP_078751999.1">
    <property type="nucleotide sequence ID" value="NZ_FUXU01000014.1"/>
</dbReference>
<feature type="domain" description="Tyr recombinase" evidence="5">
    <location>
        <begin position="172"/>
        <end position="335"/>
    </location>
</feature>
<evidence type="ECO:0000256" key="2">
    <source>
        <dbReference type="ARBA" id="ARBA00023125"/>
    </source>
</evidence>
<protein>
    <submittedName>
        <fullName evidence="7">Site-specific recombinase XerD</fullName>
    </submittedName>
</protein>
<dbReference type="Gene3D" id="1.10.443.10">
    <property type="entry name" value="Intergrase catalytic core"/>
    <property type="match status" value="1"/>
</dbReference>